<dbReference type="AlphaFoldDB" id="C7M1L5"/>
<feature type="transmembrane region" description="Helical" evidence="6">
    <location>
        <begin position="160"/>
        <end position="181"/>
    </location>
</feature>
<dbReference type="Proteomes" id="UP000000771">
    <property type="component" value="Chromosome"/>
</dbReference>
<dbReference type="GO" id="GO:0016020">
    <property type="term" value="C:membrane"/>
    <property type="evidence" value="ECO:0007669"/>
    <property type="project" value="UniProtKB-SubCell"/>
</dbReference>
<protein>
    <recommendedName>
        <fullName evidence="6">GDT1 family protein</fullName>
    </recommendedName>
</protein>
<reference evidence="7 8" key="1">
    <citation type="journal article" date="2009" name="Stand. Genomic Sci.">
        <title>Complete genome sequence of Acidimicrobium ferrooxidans type strain (ICP).</title>
        <authorList>
            <person name="Clum A."/>
            <person name="Nolan M."/>
            <person name="Lang E."/>
            <person name="Glavina Del Rio T."/>
            <person name="Tice H."/>
            <person name="Copeland A."/>
            <person name="Cheng J.F."/>
            <person name="Lucas S."/>
            <person name="Chen F."/>
            <person name="Bruce D."/>
            <person name="Goodwin L."/>
            <person name="Pitluck S."/>
            <person name="Ivanova N."/>
            <person name="Mavrommatis K."/>
            <person name="Mikhailova N."/>
            <person name="Pati A."/>
            <person name="Chen A."/>
            <person name="Palaniappan K."/>
            <person name="Goker M."/>
            <person name="Spring S."/>
            <person name="Land M."/>
            <person name="Hauser L."/>
            <person name="Chang Y.J."/>
            <person name="Jeffries C.C."/>
            <person name="Chain P."/>
            <person name="Bristow J."/>
            <person name="Eisen J.A."/>
            <person name="Markowitz V."/>
            <person name="Hugenholtz P."/>
            <person name="Kyrpides N.C."/>
            <person name="Klenk H.P."/>
            <person name="Lapidus A."/>
        </authorList>
    </citation>
    <scope>NUCLEOTIDE SEQUENCE [LARGE SCALE GENOMIC DNA]</scope>
    <source>
        <strain evidence="8">DSM 10331 / JCM 15462 / NBRC 103882 / ICP</strain>
    </source>
</reference>
<feature type="transmembrane region" description="Helical" evidence="6">
    <location>
        <begin position="64"/>
        <end position="81"/>
    </location>
</feature>
<comment type="subcellular location">
    <subcellularLocation>
        <location evidence="1 6">Membrane</location>
        <topology evidence="1 6">Multi-pass membrane protein</topology>
    </subcellularLocation>
</comment>
<feature type="transmembrane region" description="Helical" evidence="6">
    <location>
        <begin position="30"/>
        <end position="52"/>
    </location>
</feature>
<evidence type="ECO:0000256" key="3">
    <source>
        <dbReference type="ARBA" id="ARBA00022692"/>
    </source>
</evidence>
<evidence type="ECO:0000256" key="5">
    <source>
        <dbReference type="ARBA" id="ARBA00023136"/>
    </source>
</evidence>
<keyword evidence="4 6" id="KW-1133">Transmembrane helix</keyword>
<comment type="caution">
    <text evidence="6">Lacks conserved residue(s) required for the propagation of feature annotation.</text>
</comment>
<evidence type="ECO:0000256" key="4">
    <source>
        <dbReference type="ARBA" id="ARBA00022989"/>
    </source>
</evidence>
<evidence type="ECO:0000313" key="7">
    <source>
        <dbReference type="EMBL" id="ACU53064.1"/>
    </source>
</evidence>
<dbReference type="eggNOG" id="ENOG5031DD8">
    <property type="taxonomic scope" value="Bacteria"/>
</dbReference>
<dbReference type="Pfam" id="PF01169">
    <property type="entry name" value="GDT1"/>
    <property type="match status" value="2"/>
</dbReference>
<dbReference type="PANTHER" id="PTHR12608:SF1">
    <property type="entry name" value="TRANSMEMBRANE PROTEIN 165"/>
    <property type="match status" value="1"/>
</dbReference>
<dbReference type="EMBL" id="CP001631">
    <property type="protein sequence ID" value="ACU53064.1"/>
    <property type="molecule type" value="Genomic_DNA"/>
</dbReference>
<gene>
    <name evidence="7" type="ordered locus">Afer_0093</name>
</gene>
<keyword evidence="8" id="KW-1185">Reference proteome</keyword>
<keyword evidence="5 6" id="KW-0472">Membrane</keyword>
<dbReference type="InterPro" id="IPR001727">
    <property type="entry name" value="GDT1-like"/>
</dbReference>
<evidence type="ECO:0000313" key="8">
    <source>
        <dbReference type="Proteomes" id="UP000000771"/>
    </source>
</evidence>
<evidence type="ECO:0000256" key="1">
    <source>
        <dbReference type="ARBA" id="ARBA00004141"/>
    </source>
</evidence>
<keyword evidence="3 6" id="KW-0812">Transmembrane</keyword>
<organism evidence="7 8">
    <name type="scientific">Acidimicrobium ferrooxidans (strain DSM 10331 / JCM 15462 / NBRC 103882 / ICP)</name>
    <dbReference type="NCBI Taxonomy" id="525909"/>
    <lineage>
        <taxon>Bacteria</taxon>
        <taxon>Bacillati</taxon>
        <taxon>Actinomycetota</taxon>
        <taxon>Acidimicrobiia</taxon>
        <taxon>Acidimicrobiales</taxon>
        <taxon>Acidimicrobiaceae</taxon>
        <taxon>Acidimicrobium</taxon>
    </lineage>
</organism>
<dbReference type="KEGG" id="afo:Afer_0093"/>
<comment type="similarity">
    <text evidence="2 6">Belongs to the GDT1 family.</text>
</comment>
<sequence>MVATSFVGELPDKTMIAAVILGRRHHPTKVVGAAVLGLGAQAAIAVTLATVARRLLKASVVHQVSGAILLVVAAVLVWVALRAKEDAGDTITPNRPFWQLVGVFFLAELGDVTQATTAGFALSSSEPVVVAVAATAGMTLAIAIGATASSALSRIPERAIWASAAAILILLGVGELTGVLIL</sequence>
<proteinExistence type="inferred from homology"/>
<accession>C7M1L5</accession>
<name>C7M1L5_ACIFD</name>
<dbReference type="HOGENOM" id="CLU_1479034_0_0_11"/>
<feature type="transmembrane region" description="Helical" evidence="6">
    <location>
        <begin position="128"/>
        <end position="148"/>
    </location>
</feature>
<evidence type="ECO:0000256" key="6">
    <source>
        <dbReference type="RuleBase" id="RU365102"/>
    </source>
</evidence>
<evidence type="ECO:0000256" key="2">
    <source>
        <dbReference type="ARBA" id="ARBA00009190"/>
    </source>
</evidence>
<dbReference type="PANTHER" id="PTHR12608">
    <property type="entry name" value="TRANSMEMBRANE PROTEIN HTP-1 RELATED"/>
    <property type="match status" value="1"/>
</dbReference>
<dbReference type="GO" id="GO:0046873">
    <property type="term" value="F:metal ion transmembrane transporter activity"/>
    <property type="evidence" value="ECO:0007669"/>
    <property type="project" value="InterPro"/>
</dbReference>